<evidence type="ECO:0000256" key="1">
    <source>
        <dbReference type="SAM" id="MobiDB-lite"/>
    </source>
</evidence>
<dbReference type="RefSeq" id="WP_024126168.1">
    <property type="nucleotide sequence ID" value="NC_023283.1"/>
</dbReference>
<evidence type="ECO:0000313" key="2">
    <source>
        <dbReference type="EMBL" id="AHE38786.1"/>
    </source>
</evidence>
<gene>
    <name evidence="2" type="ORF">pFRL3_9c</name>
</gene>
<organism evidence="2">
    <name type="scientific">Streptomyces sp. FR1</name>
    <dbReference type="NCBI Taxonomy" id="349971"/>
    <lineage>
        <taxon>Bacteria</taxon>
        <taxon>Bacillati</taxon>
        <taxon>Actinomycetota</taxon>
        <taxon>Actinomycetes</taxon>
        <taxon>Kitasatosporales</taxon>
        <taxon>Streptomycetaceae</taxon>
        <taxon>Streptomyces</taxon>
    </lineage>
</organism>
<reference evidence="2" key="1">
    <citation type="submission" date="2013-09" db="EMBL/GenBank/DDBJ databases">
        <title>Complete nucleotide sequence of Streptomyces linear plasmid pFRL3.</title>
        <authorList>
            <person name="Chen Z."/>
            <person name="Fang P."/>
            <person name="Qin Z."/>
        </authorList>
    </citation>
    <scope>NUCLEOTIDE SEQUENCE</scope>
    <source>
        <plasmid evidence="2">pFRL3</plasmid>
    </source>
</reference>
<geneLocation type="plasmid" evidence="2">
    <name>pFRL3</name>
</geneLocation>
<protein>
    <submittedName>
        <fullName evidence="2">Uncharacterized protein</fullName>
    </submittedName>
</protein>
<dbReference type="AlphaFoldDB" id="V9Z5W1"/>
<dbReference type="EMBL" id="KF602048">
    <property type="protein sequence ID" value="AHE38786.1"/>
    <property type="molecule type" value="Genomic_DNA"/>
</dbReference>
<accession>V9Z5W1</accession>
<proteinExistence type="predicted"/>
<feature type="region of interest" description="Disordered" evidence="1">
    <location>
        <begin position="187"/>
        <end position="211"/>
    </location>
</feature>
<name>V9Z5W1_9ACTN</name>
<sequence length="378" mass="41254">MPTRIAVPAEARASWELADRWKSKMAEVRAGRLVLKGNWQRAWMPDDRLCAASGRACRSSAVATVLTANGFRASDGGGGFLGAPHGLGFAAGFSADDPREILLFENLGVRLPDTIDEAAAVIIDAARAAVAACCKVTGPSPQRGNPHSVTENTDRSCSVCGDWLAGAPQRKAQEEDQQRQDTALARIARSKSRPAAQRYPLADPEAEDRLTSWERTAPSELAVPGREAPIRSAEVIAAVRWELGPYLAHGPTGVPDVAENVETALRAFTDKRPEDFIHDFGQALGAAAPFRNPEPFNLAVHRRWGADEVTPWAICFITTRSRDYVTLLVGNNFGGFGRVRHPWHYGLRFPDSETGLEHCWRYGLLKRRAVFSRGAVHS</sequence>
<keyword evidence="2" id="KW-0614">Plasmid</keyword>